<protein>
    <submittedName>
        <fullName evidence="9">Integral membrane protein, putative</fullName>
    </submittedName>
</protein>
<proteinExistence type="inferred from homology"/>
<dbReference type="PANTHER" id="PTHR33048:SF132">
    <property type="entry name" value="MEMBRANE PROTEIN, PUTATIVE (AFU_ORTHOLOGUE AFUA_6G07820)-RELATED"/>
    <property type="match status" value="1"/>
</dbReference>
<evidence type="ECO:0000256" key="3">
    <source>
        <dbReference type="ARBA" id="ARBA00022989"/>
    </source>
</evidence>
<keyword evidence="4 7" id="KW-0472">Membrane</keyword>
<feature type="transmembrane region" description="Helical" evidence="7">
    <location>
        <begin position="130"/>
        <end position="158"/>
    </location>
</feature>
<reference evidence="10" key="1">
    <citation type="journal article" date="2015" name="Genome Announc.">
        <title>Genome sequence of the AIDS-associated pathogen Penicillium marneffei (ATCC18224) and its near taxonomic relative Talaromyces stipitatus (ATCC10500).</title>
        <authorList>
            <person name="Nierman W.C."/>
            <person name="Fedorova-Abrams N.D."/>
            <person name="Andrianopoulos A."/>
        </authorList>
    </citation>
    <scope>NUCLEOTIDE SEQUENCE [LARGE SCALE GENOMIC DNA]</scope>
    <source>
        <strain evidence="10">ATCC 18224 / CBS 334.59 / QM 7333</strain>
    </source>
</reference>
<dbReference type="Proteomes" id="UP000001294">
    <property type="component" value="Unassembled WGS sequence"/>
</dbReference>
<feature type="transmembrane region" description="Helical" evidence="7">
    <location>
        <begin position="51"/>
        <end position="74"/>
    </location>
</feature>
<sequence>MSTSEPHVFPLGHEAKHAITASLVLMGVAISLLFTRFYTRRHLIDAVQSSDYMVLLASMFAVTFVGIFIAAVIYGVGMHESEIDPLDRIQQKKLYWLSTPFYNASMVTAKASIIIQYFHVFPTKKMRIFCWIMVVVIAIHGTWVILSAFLNCIPVAHFWDPAVPGHCLAYKPLWYSNAALNIMTDMTILFMPIPALVPLDLPLRQKVACCCIFALGGFVCITSICRLLSLKTLFNSHDRSYHNLAVLMWSAIECNTGVICACLPTLRPALTRLWLALASIFVPGHRRGRSSSDTITSFYGRSDESAAIPIVHETLISPRELDSNRGSVATAKPGSSAGGSSMQQAPPNVRMIPTPGNGFAQDLARKGSFFEQQQRPNSYV</sequence>
<keyword evidence="3 7" id="KW-1133">Transmembrane helix</keyword>
<dbReference type="InterPro" id="IPR049326">
    <property type="entry name" value="Rhodopsin_dom_fungi"/>
</dbReference>
<evidence type="ECO:0000313" key="9">
    <source>
        <dbReference type="EMBL" id="EEA24346.1"/>
    </source>
</evidence>
<dbReference type="HOGENOM" id="CLU_028200_0_4_1"/>
<evidence type="ECO:0000256" key="7">
    <source>
        <dbReference type="SAM" id="Phobius"/>
    </source>
</evidence>
<dbReference type="VEuPathDB" id="FungiDB:PMAA_083500"/>
<evidence type="ECO:0000256" key="6">
    <source>
        <dbReference type="SAM" id="MobiDB-lite"/>
    </source>
</evidence>
<comment type="subcellular location">
    <subcellularLocation>
        <location evidence="1">Membrane</location>
        <topology evidence="1">Multi-pass membrane protein</topology>
    </subcellularLocation>
</comment>
<feature type="transmembrane region" description="Helical" evidence="7">
    <location>
        <begin position="178"/>
        <end position="197"/>
    </location>
</feature>
<gene>
    <name evidence="9" type="ORF">PMAA_083500</name>
</gene>
<evidence type="ECO:0000256" key="5">
    <source>
        <dbReference type="ARBA" id="ARBA00038359"/>
    </source>
</evidence>
<dbReference type="PhylomeDB" id="B6QFW1"/>
<feature type="transmembrane region" description="Helical" evidence="7">
    <location>
        <begin position="209"/>
        <end position="229"/>
    </location>
</feature>
<dbReference type="AlphaFoldDB" id="B6QFW1"/>
<organism evidence="9 10">
    <name type="scientific">Talaromyces marneffei (strain ATCC 18224 / CBS 334.59 / QM 7333)</name>
    <name type="common">Penicillium marneffei</name>
    <dbReference type="NCBI Taxonomy" id="441960"/>
    <lineage>
        <taxon>Eukaryota</taxon>
        <taxon>Fungi</taxon>
        <taxon>Dikarya</taxon>
        <taxon>Ascomycota</taxon>
        <taxon>Pezizomycotina</taxon>
        <taxon>Eurotiomycetes</taxon>
        <taxon>Eurotiomycetidae</taxon>
        <taxon>Eurotiales</taxon>
        <taxon>Trichocomaceae</taxon>
        <taxon>Talaromyces</taxon>
        <taxon>Talaromyces sect. Talaromyces</taxon>
    </lineage>
</organism>
<evidence type="ECO:0000313" key="10">
    <source>
        <dbReference type="Proteomes" id="UP000001294"/>
    </source>
</evidence>
<feature type="region of interest" description="Disordered" evidence="6">
    <location>
        <begin position="322"/>
        <end position="359"/>
    </location>
</feature>
<feature type="transmembrane region" description="Helical" evidence="7">
    <location>
        <begin position="94"/>
        <end position="118"/>
    </location>
</feature>
<dbReference type="EMBL" id="DS995901">
    <property type="protein sequence ID" value="EEA24346.1"/>
    <property type="molecule type" value="Genomic_DNA"/>
</dbReference>
<comment type="similarity">
    <text evidence="5">Belongs to the SAT4 family.</text>
</comment>
<evidence type="ECO:0000256" key="2">
    <source>
        <dbReference type="ARBA" id="ARBA00022692"/>
    </source>
</evidence>
<dbReference type="OrthoDB" id="444631at2759"/>
<dbReference type="Pfam" id="PF20684">
    <property type="entry name" value="Fung_rhodopsin"/>
    <property type="match status" value="1"/>
</dbReference>
<dbReference type="GO" id="GO:0016020">
    <property type="term" value="C:membrane"/>
    <property type="evidence" value="ECO:0007669"/>
    <property type="project" value="UniProtKB-SubCell"/>
</dbReference>
<keyword evidence="2 7" id="KW-0812">Transmembrane</keyword>
<feature type="transmembrane region" description="Helical" evidence="7">
    <location>
        <begin position="241"/>
        <end position="263"/>
    </location>
</feature>
<accession>B6QFW1</accession>
<evidence type="ECO:0000256" key="4">
    <source>
        <dbReference type="ARBA" id="ARBA00023136"/>
    </source>
</evidence>
<dbReference type="InterPro" id="IPR052337">
    <property type="entry name" value="SAT4-like"/>
</dbReference>
<evidence type="ECO:0000256" key="1">
    <source>
        <dbReference type="ARBA" id="ARBA00004141"/>
    </source>
</evidence>
<keyword evidence="10" id="KW-1185">Reference proteome</keyword>
<feature type="transmembrane region" description="Helical" evidence="7">
    <location>
        <begin position="20"/>
        <end position="39"/>
    </location>
</feature>
<dbReference type="PANTHER" id="PTHR33048">
    <property type="entry name" value="PTH11-LIKE INTEGRAL MEMBRANE PROTEIN (AFU_ORTHOLOGUE AFUA_5G11245)"/>
    <property type="match status" value="1"/>
</dbReference>
<feature type="domain" description="Rhodopsin" evidence="8">
    <location>
        <begin position="36"/>
        <end position="271"/>
    </location>
</feature>
<evidence type="ECO:0000259" key="8">
    <source>
        <dbReference type="Pfam" id="PF20684"/>
    </source>
</evidence>
<name>B6QFW1_TALMQ</name>